<sequence length="72" mass="7811">MSDELPAELHPEDLPDDPDVLKRLVCDLYTTAMASDELITAIEGGPATDGADLGWLTEHLEPDSPTGHEPRE</sequence>
<keyword evidence="3" id="KW-1185">Reference proteome</keyword>
<evidence type="ECO:0000313" key="3">
    <source>
        <dbReference type="Proteomes" id="UP001259659"/>
    </source>
</evidence>
<comment type="caution">
    <text evidence="2">The sequence shown here is derived from an EMBL/GenBank/DDBJ whole genome shotgun (WGS) entry which is preliminary data.</text>
</comment>
<feature type="compositionally biased region" description="Basic and acidic residues" evidence="1">
    <location>
        <begin position="58"/>
        <end position="72"/>
    </location>
</feature>
<reference evidence="2 3" key="1">
    <citation type="submission" date="2022-06" db="EMBL/GenBank/DDBJ databases">
        <title>Haloarcula sp. a new haloarchaeum isolate from saline soil.</title>
        <authorList>
            <person name="Strakova D."/>
            <person name="Galisteo C."/>
            <person name="Sanchez-Porro C."/>
            <person name="Ventosa A."/>
        </authorList>
    </citation>
    <scope>NUCLEOTIDE SEQUENCE [LARGE SCALE GENOMIC DNA]</scope>
    <source>
        <strain evidence="2 3">S1CR25-12</strain>
    </source>
</reference>
<dbReference type="RefSeq" id="WP_310919766.1">
    <property type="nucleotide sequence ID" value="NZ_JAMQON010000003.1"/>
</dbReference>
<feature type="region of interest" description="Disordered" evidence="1">
    <location>
        <begin position="45"/>
        <end position="72"/>
    </location>
</feature>
<organism evidence="2 3">
    <name type="scientific">Haloarcula saliterrae</name>
    <dbReference type="NCBI Taxonomy" id="2950534"/>
    <lineage>
        <taxon>Archaea</taxon>
        <taxon>Methanobacteriati</taxon>
        <taxon>Methanobacteriota</taxon>
        <taxon>Stenosarchaea group</taxon>
        <taxon>Halobacteria</taxon>
        <taxon>Halobacteriales</taxon>
        <taxon>Haloarculaceae</taxon>
        <taxon>Haloarcula</taxon>
    </lineage>
</organism>
<protein>
    <submittedName>
        <fullName evidence="2">Uncharacterized protein</fullName>
    </submittedName>
</protein>
<gene>
    <name evidence="2" type="ORF">NDI56_11920</name>
</gene>
<dbReference type="Proteomes" id="UP001259659">
    <property type="component" value="Unassembled WGS sequence"/>
</dbReference>
<evidence type="ECO:0000256" key="1">
    <source>
        <dbReference type="SAM" id="MobiDB-lite"/>
    </source>
</evidence>
<evidence type="ECO:0000313" key="2">
    <source>
        <dbReference type="EMBL" id="MDS0260101.1"/>
    </source>
</evidence>
<accession>A0ABU2FE65</accession>
<dbReference type="EMBL" id="JAMQON010000003">
    <property type="protein sequence ID" value="MDS0260101.1"/>
    <property type="molecule type" value="Genomic_DNA"/>
</dbReference>
<proteinExistence type="predicted"/>
<name>A0ABU2FE65_9EURY</name>